<dbReference type="Proteomes" id="UP000708208">
    <property type="component" value="Unassembled WGS sequence"/>
</dbReference>
<name>A0A8J2NVJ0_9HEXA</name>
<reference evidence="1" key="1">
    <citation type="submission" date="2021-06" db="EMBL/GenBank/DDBJ databases">
        <authorList>
            <person name="Hodson N. C."/>
            <person name="Mongue J. A."/>
            <person name="Jaron S. K."/>
        </authorList>
    </citation>
    <scope>NUCLEOTIDE SEQUENCE</scope>
</reference>
<proteinExistence type="predicted"/>
<gene>
    <name evidence="1" type="ORF">AFUS01_LOCUS5470</name>
</gene>
<accession>A0A8J2NVJ0</accession>
<comment type="caution">
    <text evidence="1">The sequence shown here is derived from an EMBL/GenBank/DDBJ whole genome shotgun (WGS) entry which is preliminary data.</text>
</comment>
<evidence type="ECO:0000313" key="2">
    <source>
        <dbReference type="Proteomes" id="UP000708208"/>
    </source>
</evidence>
<protein>
    <submittedName>
        <fullName evidence="1">Uncharacterized protein</fullName>
    </submittedName>
</protein>
<dbReference type="EMBL" id="CAJVCH010034897">
    <property type="protein sequence ID" value="CAG7715935.1"/>
    <property type="molecule type" value="Genomic_DNA"/>
</dbReference>
<dbReference type="AlphaFoldDB" id="A0A8J2NVJ0"/>
<keyword evidence="2" id="KW-1185">Reference proteome</keyword>
<evidence type="ECO:0000313" key="1">
    <source>
        <dbReference type="EMBL" id="CAG7715935.1"/>
    </source>
</evidence>
<sequence>MRKLLCSSWPLRISLCANLAVVIFYFRYTPPTTTHATHKLRVYEVLPHPLDLANAQQLVADLRSSKAVSISPINFRIRISLLVPSPK</sequence>
<organism evidence="1 2">
    <name type="scientific">Allacma fusca</name>
    <dbReference type="NCBI Taxonomy" id="39272"/>
    <lineage>
        <taxon>Eukaryota</taxon>
        <taxon>Metazoa</taxon>
        <taxon>Ecdysozoa</taxon>
        <taxon>Arthropoda</taxon>
        <taxon>Hexapoda</taxon>
        <taxon>Collembola</taxon>
        <taxon>Symphypleona</taxon>
        <taxon>Sminthuridae</taxon>
        <taxon>Allacma</taxon>
    </lineage>
</organism>